<dbReference type="EMBL" id="JAVRFE010000040">
    <property type="protein sequence ID" value="MDT0459197.1"/>
    <property type="molecule type" value="Genomic_DNA"/>
</dbReference>
<evidence type="ECO:0000313" key="2">
    <source>
        <dbReference type="Proteomes" id="UP001180551"/>
    </source>
</evidence>
<protein>
    <recommendedName>
        <fullName evidence="3">RING-type domain-containing protein</fullName>
    </recommendedName>
</protein>
<proteinExistence type="predicted"/>
<dbReference type="RefSeq" id="WP_311626247.1">
    <property type="nucleotide sequence ID" value="NZ_JAVRFE010000040.1"/>
</dbReference>
<keyword evidence="2" id="KW-1185">Reference proteome</keyword>
<comment type="caution">
    <text evidence="1">The sequence shown here is derived from an EMBL/GenBank/DDBJ whole genome shotgun (WGS) entry which is preliminary data.</text>
</comment>
<reference evidence="1" key="1">
    <citation type="submission" date="2024-05" db="EMBL/GenBank/DDBJ databases">
        <title>30 novel species of actinomycetes from the DSMZ collection.</title>
        <authorList>
            <person name="Nouioui I."/>
        </authorList>
    </citation>
    <scope>NUCLEOTIDE SEQUENCE</scope>
    <source>
        <strain evidence="1">DSM 41527</strain>
    </source>
</reference>
<sequence>MRDDGKDFHFPPLTNGLDFLVSAVTSLAAEGGPAPRELKYATLHLQSAAETLFKARLEMHKPELVWTKPTEYDEAKHQSGDFNSCGIKEAIKRLNALADEEEIIRLKATLDPANDDLKRLGDLRNRIMHFGWSDTIVAVQARTLPVLTLLFDFVHHDVLPYAADWEAERQMDEVRGQLKHLTDFVAQRQNSISDQLAGHEHSTTACRSCGQYAVVLDGGASDLECFFCGKAYGTGEEAAWEFTGEDRHSTIKQGGNGFATCPACAASAIVTVRTLGCPTADSYICFGCGSDWEGICEWCGSGGYIVLDADMCDDCYEIRYDNF</sequence>
<name>A0ABU2TE51_9ACTN</name>
<organism evidence="1 2">
    <name type="scientific">Streptomyces mooreae</name>
    <dbReference type="NCBI Taxonomy" id="3075523"/>
    <lineage>
        <taxon>Bacteria</taxon>
        <taxon>Bacillati</taxon>
        <taxon>Actinomycetota</taxon>
        <taxon>Actinomycetes</taxon>
        <taxon>Kitasatosporales</taxon>
        <taxon>Streptomycetaceae</taxon>
        <taxon>Streptomyces</taxon>
    </lineage>
</organism>
<dbReference type="Proteomes" id="UP001180551">
    <property type="component" value="Unassembled WGS sequence"/>
</dbReference>
<accession>A0ABU2TE51</accession>
<gene>
    <name evidence="1" type="ORF">RM550_26350</name>
</gene>
<evidence type="ECO:0008006" key="3">
    <source>
        <dbReference type="Google" id="ProtNLM"/>
    </source>
</evidence>
<evidence type="ECO:0000313" key="1">
    <source>
        <dbReference type="EMBL" id="MDT0459197.1"/>
    </source>
</evidence>